<dbReference type="EMBL" id="LCBN01000008">
    <property type="protein sequence ID" value="KKS14079.1"/>
    <property type="molecule type" value="Genomic_DNA"/>
</dbReference>
<accession>A0A0G0WMS7</accession>
<protein>
    <submittedName>
        <fullName evidence="1">Uncharacterized protein</fullName>
    </submittedName>
</protein>
<comment type="caution">
    <text evidence="1">The sequence shown here is derived from an EMBL/GenBank/DDBJ whole genome shotgun (WGS) entry which is preliminary data.</text>
</comment>
<name>A0A0G0WMS7_9BACT</name>
<proteinExistence type="predicted"/>
<gene>
    <name evidence="1" type="ORF">UU67_C0008G0011</name>
</gene>
<organism evidence="1 2">
    <name type="scientific">Candidatus Daviesbacteria bacterium GW2011_GWB1_41_5</name>
    <dbReference type="NCBI Taxonomy" id="1618429"/>
    <lineage>
        <taxon>Bacteria</taxon>
        <taxon>Candidatus Daviesiibacteriota</taxon>
    </lineage>
</organism>
<reference evidence="1 2" key="1">
    <citation type="journal article" date="2015" name="Nature">
        <title>rRNA introns, odd ribosomes, and small enigmatic genomes across a large radiation of phyla.</title>
        <authorList>
            <person name="Brown C.T."/>
            <person name="Hug L.A."/>
            <person name="Thomas B.C."/>
            <person name="Sharon I."/>
            <person name="Castelle C.J."/>
            <person name="Singh A."/>
            <person name="Wilkins M.J."/>
            <person name="Williams K.H."/>
            <person name="Banfield J.F."/>
        </authorList>
    </citation>
    <scope>NUCLEOTIDE SEQUENCE [LARGE SCALE GENOMIC DNA]</scope>
</reference>
<sequence>MNNAEMLKRIGETDLTKTDIKNLTPGTDGLCGICLNGSALWTGEGPRGSICCLVDPGTVKDHLPDLLLVRVETFKYTSLKDTVEGNHHQCKSVPLCRYYEPDEQAIVARERAARYS</sequence>
<dbReference type="Proteomes" id="UP000034753">
    <property type="component" value="Unassembled WGS sequence"/>
</dbReference>
<evidence type="ECO:0000313" key="2">
    <source>
        <dbReference type="Proteomes" id="UP000034753"/>
    </source>
</evidence>
<evidence type="ECO:0000313" key="1">
    <source>
        <dbReference type="EMBL" id="KKS14079.1"/>
    </source>
</evidence>
<dbReference type="AlphaFoldDB" id="A0A0G0WMS7"/>